<dbReference type="PANTHER" id="PTHR43540:SF9">
    <property type="entry name" value="FAMILY HYDROLASE, PUTATIVE (AFU_ORTHOLOGUE AFUA_2G08700)-RELATED"/>
    <property type="match status" value="1"/>
</dbReference>
<keyword evidence="5" id="KW-1185">Reference proteome</keyword>
<gene>
    <name evidence="4" type="ORF">K435DRAFT_959810</name>
</gene>
<evidence type="ECO:0000256" key="2">
    <source>
        <dbReference type="ARBA" id="ARBA00022801"/>
    </source>
</evidence>
<dbReference type="AlphaFoldDB" id="A0A4S8MYY7"/>
<organism evidence="4 5">
    <name type="scientific">Dendrothele bispora (strain CBS 962.96)</name>
    <dbReference type="NCBI Taxonomy" id="1314807"/>
    <lineage>
        <taxon>Eukaryota</taxon>
        <taxon>Fungi</taxon>
        <taxon>Dikarya</taxon>
        <taxon>Basidiomycota</taxon>
        <taxon>Agaricomycotina</taxon>
        <taxon>Agaricomycetes</taxon>
        <taxon>Agaricomycetidae</taxon>
        <taxon>Agaricales</taxon>
        <taxon>Agaricales incertae sedis</taxon>
        <taxon>Dendrothele</taxon>
    </lineage>
</organism>
<evidence type="ECO:0000313" key="4">
    <source>
        <dbReference type="EMBL" id="THV07754.1"/>
    </source>
</evidence>
<dbReference type="InterPro" id="IPR050272">
    <property type="entry name" value="Isochorismatase-like_hydrls"/>
</dbReference>
<keyword evidence="2 4" id="KW-0378">Hydrolase</keyword>
<accession>A0A4S8MYY7</accession>
<dbReference type="CDD" id="cd00431">
    <property type="entry name" value="cysteine_hydrolases"/>
    <property type="match status" value="1"/>
</dbReference>
<dbReference type="PANTHER" id="PTHR43540">
    <property type="entry name" value="PEROXYUREIDOACRYLATE/UREIDOACRYLATE AMIDOHYDROLASE-RELATED"/>
    <property type="match status" value="1"/>
</dbReference>
<evidence type="ECO:0000256" key="1">
    <source>
        <dbReference type="ARBA" id="ARBA00006336"/>
    </source>
</evidence>
<dbReference type="Proteomes" id="UP000297245">
    <property type="component" value="Unassembled WGS sequence"/>
</dbReference>
<dbReference type="SUPFAM" id="SSF52499">
    <property type="entry name" value="Isochorismatase-like hydrolases"/>
    <property type="match status" value="1"/>
</dbReference>
<dbReference type="EMBL" id="ML179037">
    <property type="protein sequence ID" value="THV07754.1"/>
    <property type="molecule type" value="Genomic_DNA"/>
</dbReference>
<reference evidence="4 5" key="1">
    <citation type="journal article" date="2019" name="Nat. Ecol. Evol.">
        <title>Megaphylogeny resolves global patterns of mushroom evolution.</title>
        <authorList>
            <person name="Varga T."/>
            <person name="Krizsan K."/>
            <person name="Foldi C."/>
            <person name="Dima B."/>
            <person name="Sanchez-Garcia M."/>
            <person name="Sanchez-Ramirez S."/>
            <person name="Szollosi G.J."/>
            <person name="Szarkandi J.G."/>
            <person name="Papp V."/>
            <person name="Albert L."/>
            <person name="Andreopoulos W."/>
            <person name="Angelini C."/>
            <person name="Antonin V."/>
            <person name="Barry K.W."/>
            <person name="Bougher N.L."/>
            <person name="Buchanan P."/>
            <person name="Buyck B."/>
            <person name="Bense V."/>
            <person name="Catcheside P."/>
            <person name="Chovatia M."/>
            <person name="Cooper J."/>
            <person name="Damon W."/>
            <person name="Desjardin D."/>
            <person name="Finy P."/>
            <person name="Geml J."/>
            <person name="Haridas S."/>
            <person name="Hughes K."/>
            <person name="Justo A."/>
            <person name="Karasinski D."/>
            <person name="Kautmanova I."/>
            <person name="Kiss B."/>
            <person name="Kocsube S."/>
            <person name="Kotiranta H."/>
            <person name="LaButti K.M."/>
            <person name="Lechner B.E."/>
            <person name="Liimatainen K."/>
            <person name="Lipzen A."/>
            <person name="Lukacs Z."/>
            <person name="Mihaltcheva S."/>
            <person name="Morgado L.N."/>
            <person name="Niskanen T."/>
            <person name="Noordeloos M.E."/>
            <person name="Ohm R.A."/>
            <person name="Ortiz-Santana B."/>
            <person name="Ovrebo C."/>
            <person name="Racz N."/>
            <person name="Riley R."/>
            <person name="Savchenko A."/>
            <person name="Shiryaev A."/>
            <person name="Soop K."/>
            <person name="Spirin V."/>
            <person name="Szebenyi C."/>
            <person name="Tomsovsky M."/>
            <person name="Tulloss R.E."/>
            <person name="Uehling J."/>
            <person name="Grigoriev I.V."/>
            <person name="Vagvolgyi C."/>
            <person name="Papp T."/>
            <person name="Martin F.M."/>
            <person name="Miettinen O."/>
            <person name="Hibbett D.S."/>
            <person name="Nagy L.G."/>
        </authorList>
    </citation>
    <scope>NUCLEOTIDE SEQUENCE [LARGE SCALE GENOMIC DNA]</scope>
    <source>
        <strain evidence="4 5">CBS 962.96</strain>
    </source>
</reference>
<dbReference type="InterPro" id="IPR036380">
    <property type="entry name" value="Isochorismatase-like_sf"/>
</dbReference>
<evidence type="ECO:0000313" key="5">
    <source>
        <dbReference type="Proteomes" id="UP000297245"/>
    </source>
</evidence>
<proteinExistence type="inferred from homology"/>
<dbReference type="Pfam" id="PF00857">
    <property type="entry name" value="Isochorismatase"/>
    <property type="match status" value="1"/>
</dbReference>
<comment type="similarity">
    <text evidence="1">Belongs to the isochorismatase family.</text>
</comment>
<feature type="domain" description="Isochorismatase-like" evidence="3">
    <location>
        <begin position="83"/>
        <end position="265"/>
    </location>
</feature>
<evidence type="ECO:0000259" key="3">
    <source>
        <dbReference type="Pfam" id="PF00857"/>
    </source>
</evidence>
<sequence>MSDSPIHDTPILGMAARAPVQAPIQYGSVPYFWVEYPDGLVDLSRSTPLTASASSGTTPAIASGQLDIKVDGERTIRVDASKTAIVIIDMQNFFLHPDLRSHPTGLACVDPILNVVPPLREKGAKIVWVNWGLTDTELTTLPPSTIRGFMKPGRPGSGFGSELPGGFGRLLMRDAYNSALYGPLQELYEKGEKNGTDVWIHKNRMSGIWEQTHLENFLKENGFKTLLFAGVNTDQCVLGTFIDAYYKGYDCVLVKDATGTTSPTGGFENVVYNAGNSYGFVTDTKNIIDATK</sequence>
<dbReference type="OrthoDB" id="167809at2759"/>
<protein>
    <submittedName>
        <fullName evidence="4">Isochorismatase hydrolase</fullName>
    </submittedName>
</protein>
<dbReference type="InterPro" id="IPR000868">
    <property type="entry name" value="Isochorismatase-like_dom"/>
</dbReference>
<dbReference type="GO" id="GO:0016787">
    <property type="term" value="F:hydrolase activity"/>
    <property type="evidence" value="ECO:0007669"/>
    <property type="project" value="UniProtKB-KW"/>
</dbReference>
<name>A0A4S8MYY7_DENBC</name>
<dbReference type="Gene3D" id="3.40.50.850">
    <property type="entry name" value="Isochorismatase-like"/>
    <property type="match status" value="1"/>
</dbReference>